<protein>
    <submittedName>
        <fullName evidence="1">Uncharacterized protein</fullName>
    </submittedName>
</protein>
<dbReference type="AlphaFoldDB" id="A0A5B7H122"/>
<evidence type="ECO:0000313" key="1">
    <source>
        <dbReference type="EMBL" id="MPC64772.1"/>
    </source>
</evidence>
<comment type="caution">
    <text evidence="1">The sequence shown here is derived from an EMBL/GenBank/DDBJ whole genome shotgun (WGS) entry which is preliminary data.</text>
</comment>
<gene>
    <name evidence="1" type="ORF">E2C01_058894</name>
</gene>
<accession>A0A5B7H122</accession>
<dbReference type="EMBL" id="VSRR010022561">
    <property type="protein sequence ID" value="MPC64772.1"/>
    <property type="molecule type" value="Genomic_DNA"/>
</dbReference>
<evidence type="ECO:0000313" key="2">
    <source>
        <dbReference type="Proteomes" id="UP000324222"/>
    </source>
</evidence>
<reference evidence="1 2" key="1">
    <citation type="submission" date="2019-05" db="EMBL/GenBank/DDBJ databases">
        <title>Another draft genome of Portunus trituberculatus and its Hox gene families provides insights of decapod evolution.</title>
        <authorList>
            <person name="Jeong J.-H."/>
            <person name="Song I."/>
            <person name="Kim S."/>
            <person name="Choi T."/>
            <person name="Kim D."/>
            <person name="Ryu S."/>
            <person name="Kim W."/>
        </authorList>
    </citation>
    <scope>NUCLEOTIDE SEQUENCE [LARGE SCALE GENOMIC DNA]</scope>
    <source>
        <tissue evidence="1">Muscle</tissue>
    </source>
</reference>
<proteinExistence type="predicted"/>
<name>A0A5B7H122_PORTR</name>
<dbReference type="Proteomes" id="UP000324222">
    <property type="component" value="Unassembled WGS sequence"/>
</dbReference>
<sequence>MASSGRCKRLARVLVLRGLVPLSPGLPLLFSWRAGGAVGGSRRTQTAQNGSAGHDCRAALIPASLATGRASASLSLKCQKFADNEPDGISDTFKGRSG</sequence>
<keyword evidence="2" id="KW-1185">Reference proteome</keyword>
<organism evidence="1 2">
    <name type="scientific">Portunus trituberculatus</name>
    <name type="common">Swimming crab</name>
    <name type="synonym">Neptunus trituberculatus</name>
    <dbReference type="NCBI Taxonomy" id="210409"/>
    <lineage>
        <taxon>Eukaryota</taxon>
        <taxon>Metazoa</taxon>
        <taxon>Ecdysozoa</taxon>
        <taxon>Arthropoda</taxon>
        <taxon>Crustacea</taxon>
        <taxon>Multicrustacea</taxon>
        <taxon>Malacostraca</taxon>
        <taxon>Eumalacostraca</taxon>
        <taxon>Eucarida</taxon>
        <taxon>Decapoda</taxon>
        <taxon>Pleocyemata</taxon>
        <taxon>Brachyura</taxon>
        <taxon>Eubrachyura</taxon>
        <taxon>Portunoidea</taxon>
        <taxon>Portunidae</taxon>
        <taxon>Portuninae</taxon>
        <taxon>Portunus</taxon>
    </lineage>
</organism>